<accession>A0AA51UNV2</accession>
<evidence type="ECO:0000313" key="1">
    <source>
        <dbReference type="EMBL" id="WMW25756.1"/>
    </source>
</evidence>
<sequence>MKKLLIICILIACLLFSGCVGNEDESTSETSEIGQVPDLIIKPSDVPGFTLDDYTFLAVSKSNSYEFGNSTTPYTDTLPSGTRNVGETSVWSDATEHKISCSIEKYDSDIGLTEYIDKEEEAASKSGHTYGTCTIGDICFYRYVEPYPGIIITWLSVITSNNELIRVTIVDENDKSLDEAIRIATIIEGRVLSD</sequence>
<gene>
    <name evidence="1" type="ORF">RE474_03285</name>
</gene>
<dbReference type="AlphaFoldDB" id="A0AA51UNV2"/>
<name>A0AA51UNV2_9EURY</name>
<reference evidence="1 2" key="1">
    <citation type="submission" date="2023-08" db="EMBL/GenBank/DDBJ databases">
        <title>Methanolobus mangrovi sp. nov. and Methanolobus sediminis sp. nov, two novel methylotrophic methanogens isolated from mangrove sediments in China.</title>
        <authorList>
            <person name="Zhou J."/>
        </authorList>
    </citation>
    <scope>NUCLEOTIDE SEQUENCE [LARGE SCALE GENOMIC DNA]</scope>
    <source>
        <strain evidence="1 2">FTZ6</strain>
    </source>
</reference>
<dbReference type="GeneID" id="84231708"/>
<evidence type="ECO:0000313" key="2">
    <source>
        <dbReference type="Proteomes" id="UP001182908"/>
    </source>
</evidence>
<evidence type="ECO:0008006" key="3">
    <source>
        <dbReference type="Google" id="ProtNLM"/>
    </source>
</evidence>
<protein>
    <recommendedName>
        <fullName evidence="3">Lipoprotein</fullName>
    </recommendedName>
</protein>
<dbReference type="RefSeq" id="WP_309311558.1">
    <property type="nucleotide sequence ID" value="NZ_CP133592.1"/>
</dbReference>
<dbReference type="PROSITE" id="PS51257">
    <property type="entry name" value="PROKAR_LIPOPROTEIN"/>
    <property type="match status" value="1"/>
</dbReference>
<dbReference type="Proteomes" id="UP001182908">
    <property type="component" value="Chromosome"/>
</dbReference>
<dbReference type="EMBL" id="CP133592">
    <property type="protein sequence ID" value="WMW25756.1"/>
    <property type="molecule type" value="Genomic_DNA"/>
</dbReference>
<keyword evidence="2" id="KW-1185">Reference proteome</keyword>
<organism evidence="1 2">
    <name type="scientific">Methanolobus sediminis</name>
    <dbReference type="NCBI Taxonomy" id="3072978"/>
    <lineage>
        <taxon>Archaea</taxon>
        <taxon>Methanobacteriati</taxon>
        <taxon>Methanobacteriota</taxon>
        <taxon>Stenosarchaea group</taxon>
        <taxon>Methanomicrobia</taxon>
        <taxon>Methanosarcinales</taxon>
        <taxon>Methanosarcinaceae</taxon>
        <taxon>Methanolobus</taxon>
    </lineage>
</organism>
<proteinExistence type="predicted"/>
<dbReference type="KEGG" id="mseb:RE474_03285"/>